<evidence type="ECO:0000256" key="4">
    <source>
        <dbReference type="ARBA" id="ARBA00013145"/>
    </source>
</evidence>
<evidence type="ECO:0000256" key="5">
    <source>
        <dbReference type="ARBA" id="ARBA00022605"/>
    </source>
</evidence>
<evidence type="ECO:0000313" key="17">
    <source>
        <dbReference type="Proteomes" id="UP000054350"/>
    </source>
</evidence>
<dbReference type="CDD" id="cd07035">
    <property type="entry name" value="TPP_PYR_POX_like"/>
    <property type="match status" value="1"/>
</dbReference>
<evidence type="ECO:0000259" key="13">
    <source>
        <dbReference type="Pfam" id="PF00205"/>
    </source>
</evidence>
<dbReference type="UniPathway" id="UPA00049">
    <property type="reaction ID" value="UER00059"/>
</dbReference>
<evidence type="ECO:0000256" key="1">
    <source>
        <dbReference type="ARBA" id="ARBA00004974"/>
    </source>
</evidence>
<keyword evidence="17" id="KW-1185">Reference proteome</keyword>
<evidence type="ECO:0000256" key="6">
    <source>
        <dbReference type="ARBA" id="ARBA00022679"/>
    </source>
</evidence>
<dbReference type="GO" id="GO:0000287">
    <property type="term" value="F:magnesium ion binding"/>
    <property type="evidence" value="ECO:0007669"/>
    <property type="project" value="UniProtKB-UniRule"/>
</dbReference>
<evidence type="ECO:0000259" key="14">
    <source>
        <dbReference type="Pfam" id="PF02775"/>
    </source>
</evidence>
<dbReference type="GO" id="GO:0003984">
    <property type="term" value="F:acetolactate synthase activity"/>
    <property type="evidence" value="ECO:0007669"/>
    <property type="project" value="UniProtKB-EC"/>
</dbReference>
<evidence type="ECO:0000256" key="8">
    <source>
        <dbReference type="ARBA" id="ARBA00022842"/>
    </source>
</evidence>
<dbReference type="GO" id="GO:0030976">
    <property type="term" value="F:thiamine pyrophosphate binding"/>
    <property type="evidence" value="ECO:0007669"/>
    <property type="project" value="UniProtKB-UniRule"/>
</dbReference>
<evidence type="ECO:0000256" key="2">
    <source>
        <dbReference type="ARBA" id="ARBA00005025"/>
    </source>
</evidence>
<dbReference type="NCBIfam" id="TIGR00118">
    <property type="entry name" value="acolac_lg"/>
    <property type="match status" value="1"/>
</dbReference>
<dbReference type="InterPro" id="IPR012000">
    <property type="entry name" value="Thiamin_PyroP_enz_cen_dom"/>
</dbReference>
<evidence type="ECO:0000256" key="11">
    <source>
        <dbReference type="RuleBase" id="RU003591"/>
    </source>
</evidence>
<dbReference type="GO" id="GO:0005948">
    <property type="term" value="C:acetolactate synthase complex"/>
    <property type="evidence" value="ECO:0007669"/>
    <property type="project" value="TreeGrafter"/>
</dbReference>
<dbReference type="OMA" id="QETDMIG"/>
<dbReference type="Pfam" id="PF00205">
    <property type="entry name" value="TPP_enzyme_M"/>
    <property type="match status" value="1"/>
</dbReference>
<evidence type="ECO:0000256" key="7">
    <source>
        <dbReference type="ARBA" id="ARBA00022723"/>
    </source>
</evidence>
<dbReference type="InterPro" id="IPR011766">
    <property type="entry name" value="TPP_enzyme_TPP-bd"/>
</dbReference>
<dbReference type="GO" id="GO:0009097">
    <property type="term" value="P:isoleucine biosynthetic process"/>
    <property type="evidence" value="ECO:0007669"/>
    <property type="project" value="UniProtKB-UniPathway"/>
</dbReference>
<dbReference type="VEuPathDB" id="FungiDB:AMAG_05037"/>
<feature type="region of interest" description="Disordered" evidence="12">
    <location>
        <begin position="54"/>
        <end position="102"/>
    </location>
</feature>
<dbReference type="AlphaFoldDB" id="A0A0L0S6J5"/>
<dbReference type="Pfam" id="PF02775">
    <property type="entry name" value="TPP_enzyme_C"/>
    <property type="match status" value="1"/>
</dbReference>
<evidence type="ECO:0000259" key="15">
    <source>
        <dbReference type="Pfam" id="PF02776"/>
    </source>
</evidence>
<dbReference type="UniPathway" id="UPA00047">
    <property type="reaction ID" value="UER00055"/>
</dbReference>
<dbReference type="GO" id="GO:0009099">
    <property type="term" value="P:L-valine biosynthetic process"/>
    <property type="evidence" value="ECO:0007669"/>
    <property type="project" value="UniProtKB-UniPathway"/>
</dbReference>
<evidence type="ECO:0000256" key="9">
    <source>
        <dbReference type="ARBA" id="ARBA00023052"/>
    </source>
</evidence>
<dbReference type="GO" id="GO:0050660">
    <property type="term" value="F:flavin adenine dinucleotide binding"/>
    <property type="evidence" value="ECO:0007669"/>
    <property type="project" value="InterPro"/>
</dbReference>
<keyword evidence="8 11" id="KW-0460">Magnesium</keyword>
<keyword evidence="10 11" id="KW-0100">Branched-chain amino acid biosynthesis</keyword>
<organism evidence="16 17">
    <name type="scientific">Allomyces macrogynus (strain ATCC 38327)</name>
    <name type="common">Allomyces javanicus var. macrogynus</name>
    <dbReference type="NCBI Taxonomy" id="578462"/>
    <lineage>
        <taxon>Eukaryota</taxon>
        <taxon>Fungi</taxon>
        <taxon>Fungi incertae sedis</taxon>
        <taxon>Blastocladiomycota</taxon>
        <taxon>Blastocladiomycetes</taxon>
        <taxon>Blastocladiales</taxon>
        <taxon>Blastocladiaceae</taxon>
        <taxon>Allomyces</taxon>
    </lineage>
</organism>
<dbReference type="eggNOG" id="KOG4166">
    <property type="taxonomic scope" value="Eukaryota"/>
</dbReference>
<dbReference type="InterPro" id="IPR039368">
    <property type="entry name" value="AHAS_TPP"/>
</dbReference>
<comment type="cofactor">
    <cofactor evidence="11">
        <name>thiamine diphosphate</name>
        <dbReference type="ChEBI" id="CHEBI:58937"/>
    </cofactor>
    <text evidence="11">Binds 1 thiamine pyrophosphate per subunit.</text>
</comment>
<dbReference type="InterPro" id="IPR045229">
    <property type="entry name" value="TPP_enz"/>
</dbReference>
<proteinExistence type="inferred from homology"/>
<reference evidence="16 17" key="1">
    <citation type="submission" date="2009-11" db="EMBL/GenBank/DDBJ databases">
        <title>Annotation of Allomyces macrogynus ATCC 38327.</title>
        <authorList>
            <consortium name="The Broad Institute Genome Sequencing Platform"/>
            <person name="Russ C."/>
            <person name="Cuomo C."/>
            <person name="Burger G."/>
            <person name="Gray M.W."/>
            <person name="Holland P.W.H."/>
            <person name="King N."/>
            <person name="Lang F.B.F."/>
            <person name="Roger A.J."/>
            <person name="Ruiz-Trillo I."/>
            <person name="Young S.K."/>
            <person name="Zeng Q."/>
            <person name="Gargeya S."/>
            <person name="Fitzgerald M."/>
            <person name="Haas B."/>
            <person name="Abouelleil A."/>
            <person name="Alvarado L."/>
            <person name="Arachchi H.M."/>
            <person name="Berlin A."/>
            <person name="Chapman S.B."/>
            <person name="Gearin G."/>
            <person name="Goldberg J."/>
            <person name="Griggs A."/>
            <person name="Gujja S."/>
            <person name="Hansen M."/>
            <person name="Heiman D."/>
            <person name="Howarth C."/>
            <person name="Larimer J."/>
            <person name="Lui A."/>
            <person name="MacDonald P.J.P."/>
            <person name="McCowen C."/>
            <person name="Montmayeur A."/>
            <person name="Murphy C."/>
            <person name="Neiman D."/>
            <person name="Pearson M."/>
            <person name="Priest M."/>
            <person name="Roberts A."/>
            <person name="Saif S."/>
            <person name="Shea T."/>
            <person name="Sisk P."/>
            <person name="Stolte C."/>
            <person name="Sykes S."/>
            <person name="Wortman J."/>
            <person name="Nusbaum C."/>
            <person name="Birren B."/>
        </authorList>
    </citation>
    <scope>NUCLEOTIDE SEQUENCE [LARGE SCALE GENOMIC DNA]</scope>
    <source>
        <strain evidence="16 17">ATCC 38327</strain>
    </source>
</reference>
<comment type="pathway">
    <text evidence="1 11">Amino-acid biosynthesis; L-isoleucine biosynthesis; L-isoleucine from 2-oxobutanoate: step 1/4.</text>
</comment>
<evidence type="ECO:0000256" key="12">
    <source>
        <dbReference type="SAM" id="MobiDB-lite"/>
    </source>
</evidence>
<reference evidence="17" key="2">
    <citation type="submission" date="2009-11" db="EMBL/GenBank/DDBJ databases">
        <title>The Genome Sequence of Allomyces macrogynus strain ATCC 38327.</title>
        <authorList>
            <consortium name="The Broad Institute Genome Sequencing Platform"/>
            <person name="Russ C."/>
            <person name="Cuomo C."/>
            <person name="Shea T."/>
            <person name="Young S.K."/>
            <person name="Zeng Q."/>
            <person name="Koehrsen M."/>
            <person name="Haas B."/>
            <person name="Borodovsky M."/>
            <person name="Guigo R."/>
            <person name="Alvarado L."/>
            <person name="Berlin A."/>
            <person name="Borenstein D."/>
            <person name="Chen Z."/>
            <person name="Engels R."/>
            <person name="Freedman E."/>
            <person name="Gellesch M."/>
            <person name="Goldberg J."/>
            <person name="Griggs A."/>
            <person name="Gujja S."/>
            <person name="Heiman D."/>
            <person name="Hepburn T."/>
            <person name="Howarth C."/>
            <person name="Jen D."/>
            <person name="Larson L."/>
            <person name="Lewis B."/>
            <person name="Mehta T."/>
            <person name="Park D."/>
            <person name="Pearson M."/>
            <person name="Roberts A."/>
            <person name="Saif S."/>
            <person name="Shenoy N."/>
            <person name="Sisk P."/>
            <person name="Stolte C."/>
            <person name="Sykes S."/>
            <person name="Walk T."/>
            <person name="White J."/>
            <person name="Yandava C."/>
            <person name="Burger G."/>
            <person name="Gray M.W."/>
            <person name="Holland P.W.H."/>
            <person name="King N."/>
            <person name="Lang F.B.F."/>
            <person name="Roger A.J."/>
            <person name="Ruiz-Trillo I."/>
            <person name="Lander E."/>
            <person name="Nusbaum C."/>
        </authorList>
    </citation>
    <scope>NUCLEOTIDE SEQUENCE [LARGE SCALE GENOMIC DNA]</scope>
    <source>
        <strain evidence="17">ATCC 38327</strain>
    </source>
</reference>
<dbReference type="FunFam" id="3.40.50.970:FF:000007">
    <property type="entry name" value="Acetolactate synthase"/>
    <property type="match status" value="1"/>
</dbReference>
<dbReference type="SUPFAM" id="SSF52518">
    <property type="entry name" value="Thiamin diphosphate-binding fold (THDP-binding)"/>
    <property type="match status" value="2"/>
</dbReference>
<dbReference type="Proteomes" id="UP000054350">
    <property type="component" value="Unassembled WGS sequence"/>
</dbReference>
<dbReference type="SUPFAM" id="SSF52467">
    <property type="entry name" value="DHS-like NAD/FAD-binding domain"/>
    <property type="match status" value="1"/>
</dbReference>
<protein>
    <recommendedName>
        <fullName evidence="4 11">Acetolactate synthase</fullName>
        <ecNumber evidence="4 11">2.2.1.6</ecNumber>
    </recommendedName>
</protein>
<dbReference type="Gene3D" id="3.40.50.1220">
    <property type="entry name" value="TPP-binding domain"/>
    <property type="match status" value="1"/>
</dbReference>
<dbReference type="CDD" id="cd02015">
    <property type="entry name" value="TPP_AHAS"/>
    <property type="match status" value="1"/>
</dbReference>
<dbReference type="InterPro" id="IPR012001">
    <property type="entry name" value="Thiamin_PyroP_enz_TPP-bd_dom"/>
</dbReference>
<dbReference type="Gene3D" id="3.40.50.970">
    <property type="match status" value="2"/>
</dbReference>
<keyword evidence="6 11" id="KW-0808">Transferase</keyword>
<dbReference type="OrthoDB" id="16262at2759"/>
<dbReference type="InterPro" id="IPR012846">
    <property type="entry name" value="Acetolactate_synth_lsu"/>
</dbReference>
<feature type="domain" description="Thiamine pyrophosphate enzyme TPP-binding" evidence="14">
    <location>
        <begin position="537"/>
        <end position="685"/>
    </location>
</feature>
<feature type="compositionally biased region" description="Low complexity" evidence="12">
    <location>
        <begin position="73"/>
        <end position="102"/>
    </location>
</feature>
<comment type="similarity">
    <text evidence="3 11">Belongs to the TPP enzyme family.</text>
</comment>
<evidence type="ECO:0000313" key="16">
    <source>
        <dbReference type="EMBL" id="KNE58228.1"/>
    </source>
</evidence>
<feature type="compositionally biased region" description="Pro residues" evidence="12">
    <location>
        <begin position="63"/>
        <end position="72"/>
    </location>
</feature>
<feature type="domain" description="Thiamine pyrophosphate enzyme N-terminal TPP-binding" evidence="15">
    <location>
        <begin position="119"/>
        <end position="234"/>
    </location>
</feature>
<keyword evidence="9 11" id="KW-0786">Thiamine pyrophosphate</keyword>
<accession>A0A0L0S6J5</accession>
<comment type="pathway">
    <text evidence="2 11">Amino-acid biosynthesis; L-valine biosynthesis; L-valine from pyruvate: step 1/4.</text>
</comment>
<feature type="domain" description="Thiamine pyrophosphate enzyme central" evidence="13">
    <location>
        <begin position="326"/>
        <end position="468"/>
    </location>
</feature>
<keyword evidence="7 11" id="KW-0479">Metal-binding</keyword>
<evidence type="ECO:0000256" key="10">
    <source>
        <dbReference type="ARBA" id="ARBA00023304"/>
    </source>
</evidence>
<keyword evidence="5 11" id="KW-0028">Amino-acid biosynthesis</keyword>
<comment type="cofactor">
    <cofactor evidence="11">
        <name>Mg(2+)</name>
        <dbReference type="ChEBI" id="CHEBI:18420"/>
    </cofactor>
    <text evidence="11">Binds 1 Mg(2+) ion per subunit.</text>
</comment>
<dbReference type="EMBL" id="GG745332">
    <property type="protein sequence ID" value="KNE58228.1"/>
    <property type="molecule type" value="Genomic_DNA"/>
</dbReference>
<dbReference type="InterPro" id="IPR029035">
    <property type="entry name" value="DHS-like_NAD/FAD-binding_dom"/>
</dbReference>
<evidence type="ECO:0000256" key="3">
    <source>
        <dbReference type="ARBA" id="ARBA00007812"/>
    </source>
</evidence>
<dbReference type="InterPro" id="IPR029061">
    <property type="entry name" value="THDP-binding"/>
</dbReference>
<dbReference type="STRING" id="578462.A0A0L0S6J5"/>
<sequence>MLPTILRASTVPSTMIPRSALALAAASATARSATARSSHPAAFAAAARSKASLATPSPALNPSAPPPLPPTSTPTSSKSAPNTATAAAAAASPAWTAPAATPAATTDADADLDASYIGMTGGEIVHQMLIKHDVKVCFGYPGGAILPVFDAIYESPHFEFVLPRHEQGAGHMAEGYARATGRPGVVIVTSGPGATNVVTPLQDALSDGTPLVVFTGQVPTAAIGSDAFQEADVIGITRACTKWNVMVKDVAELPRRITEAFTIATSGRPGPVLVDLPKDVTATVLRKAIPRVPDVPRFPGRPPNFLSPHYTDSATGASPGLLATLSKVSKAIQTAKKPIIYAGQGILSSPHGPRLLAELATKAQIPVTTTLQGLGAFDEHHPLSLHMLGMHGAAYANLAIQDADVILALGARFDDRVTGTLAKFAPAARQAERDGTGGIFHFEVVPKNINKTVQVTDAVEGDVVANMRHLLALVPEITADAPNRAPWLAQIAEWKAKHPFSYGAPQDPGHMMRPQYVIDVLNRMSADKKADTVITTGVGQHQMWAAQYYRWTHPRTLITSGGLGTMGYGLPAAIGAKVALGHDKTVIDIDGDASFSMTAMELQTAAQYNIGVKVLLLNNDFQGMVKQWQDLFYEERFSGTPMVNPDFVKLAEAMGVKALRASTPEELEVAMTEFLNYNDGPVLLEARVCKREHVYPMVPAGKGLHEMVLGSPEDK</sequence>
<name>A0A0L0S6J5_ALLM3</name>
<dbReference type="PANTHER" id="PTHR18968:SF13">
    <property type="entry name" value="ACETOLACTATE SYNTHASE CATALYTIC SUBUNIT, MITOCHONDRIAL"/>
    <property type="match status" value="1"/>
</dbReference>
<dbReference type="FunFam" id="3.40.50.1220:FF:000008">
    <property type="entry name" value="Acetolactate synthase"/>
    <property type="match status" value="1"/>
</dbReference>
<dbReference type="EC" id="2.2.1.6" evidence="4 11"/>
<comment type="catalytic activity">
    <reaction evidence="11">
        <text>2 pyruvate + H(+) = (2S)-2-acetolactate + CO2</text>
        <dbReference type="Rhea" id="RHEA:25249"/>
        <dbReference type="ChEBI" id="CHEBI:15361"/>
        <dbReference type="ChEBI" id="CHEBI:15378"/>
        <dbReference type="ChEBI" id="CHEBI:16526"/>
        <dbReference type="ChEBI" id="CHEBI:58476"/>
        <dbReference type="EC" id="2.2.1.6"/>
    </reaction>
</comment>
<dbReference type="Pfam" id="PF02776">
    <property type="entry name" value="TPP_enzyme_N"/>
    <property type="match status" value="1"/>
</dbReference>
<dbReference type="GO" id="GO:0005739">
    <property type="term" value="C:mitochondrion"/>
    <property type="evidence" value="ECO:0007669"/>
    <property type="project" value="TreeGrafter"/>
</dbReference>
<dbReference type="PANTHER" id="PTHR18968">
    <property type="entry name" value="THIAMINE PYROPHOSPHATE ENZYMES"/>
    <property type="match status" value="1"/>
</dbReference>
<gene>
    <name evidence="16" type="ORF">AMAG_05037</name>
</gene>